<proteinExistence type="predicted"/>
<protein>
    <recommendedName>
        <fullName evidence="3">F-box domain-containing protein</fullName>
    </recommendedName>
</protein>
<evidence type="ECO:0000313" key="2">
    <source>
        <dbReference type="Proteomes" id="UP001063166"/>
    </source>
</evidence>
<keyword evidence="2" id="KW-1185">Reference proteome</keyword>
<accession>A0A9P3UMU2</accession>
<gene>
    <name evidence="1" type="ORF">LshimejAT787_0601550</name>
</gene>
<comment type="caution">
    <text evidence="1">The sequence shown here is derived from an EMBL/GenBank/DDBJ whole genome shotgun (WGS) entry which is preliminary data.</text>
</comment>
<reference evidence="1" key="1">
    <citation type="submission" date="2022-07" db="EMBL/GenBank/DDBJ databases">
        <title>The genome of Lyophyllum shimeji provides insight into the initial evolution of ectomycorrhizal fungal genome.</title>
        <authorList>
            <person name="Kobayashi Y."/>
            <person name="Shibata T."/>
            <person name="Hirakawa H."/>
            <person name="Shigenobu S."/>
            <person name="Nishiyama T."/>
            <person name="Yamada A."/>
            <person name="Hasebe M."/>
            <person name="Kawaguchi M."/>
        </authorList>
    </citation>
    <scope>NUCLEOTIDE SEQUENCE</scope>
    <source>
        <strain evidence="1">AT787</strain>
    </source>
</reference>
<name>A0A9P3UMU2_LYOSH</name>
<evidence type="ECO:0000313" key="1">
    <source>
        <dbReference type="EMBL" id="GLB38993.1"/>
    </source>
</evidence>
<dbReference type="EMBL" id="BRPK01000006">
    <property type="protein sequence ID" value="GLB38993.1"/>
    <property type="molecule type" value="Genomic_DNA"/>
</dbReference>
<sequence>MSTTMQSSSCKCLNVRFFYVGDKLSEVVVTHPRLIDFVLRVGEDPHIHFACLLCGSLLFDCRWSLNVTYRRASLEFGHAAFESVTMLSNRIDLRYTGGVQVTDAQRLAAINSPAFSSTFSVLTRYNVLNQPPDGLLLDAYPEHLSQVMADLCDVLFKRSLRLRAAVLSGVETHVDIADEERKMRSEFVILCRLLWDAHHKDFLPDHRKLFMDTIGPYLTRINASFRESCIANGIPNAPATVGSDPVAMSAEELSFDGVSIVQVQEPLKPTTDRGPTFTSLPTETVWKIFDFLRPRYCPIDMLSAKKYLVERSSFAQLMLVSKVWRKWSSQYSTTQSSFLPAPIPLTNFALHYDLAALTFGRSSLMTWA</sequence>
<dbReference type="Proteomes" id="UP001063166">
    <property type="component" value="Unassembled WGS sequence"/>
</dbReference>
<organism evidence="1 2">
    <name type="scientific">Lyophyllum shimeji</name>
    <name type="common">Hon-shimeji</name>
    <name type="synonym">Tricholoma shimeji</name>
    <dbReference type="NCBI Taxonomy" id="47721"/>
    <lineage>
        <taxon>Eukaryota</taxon>
        <taxon>Fungi</taxon>
        <taxon>Dikarya</taxon>
        <taxon>Basidiomycota</taxon>
        <taxon>Agaricomycotina</taxon>
        <taxon>Agaricomycetes</taxon>
        <taxon>Agaricomycetidae</taxon>
        <taxon>Agaricales</taxon>
        <taxon>Tricholomatineae</taxon>
        <taxon>Lyophyllaceae</taxon>
        <taxon>Lyophyllum</taxon>
    </lineage>
</organism>
<dbReference type="AlphaFoldDB" id="A0A9P3UMU2"/>
<evidence type="ECO:0008006" key="3">
    <source>
        <dbReference type="Google" id="ProtNLM"/>
    </source>
</evidence>